<feature type="transmembrane region" description="Helical" evidence="2">
    <location>
        <begin position="14"/>
        <end position="35"/>
    </location>
</feature>
<feature type="region of interest" description="Disordered" evidence="1">
    <location>
        <begin position="60"/>
        <end position="79"/>
    </location>
</feature>
<sequence>MGVGAAAVPSLRSVGHVLVGASLTVAAGVAVNQVLNNGKPSWSWGYLALTFTVLGLLMQMPQTTPPPPEPPTTPPPETVRHARWARRAYRRRMRSSVDQMETVGLITQAEFVLRTRQVYVDVMLQPKPVTDTVTDTGIGPTPPGAAGRRAPLASFLEPGRVLAVLGAAGSGKTTLARYTALELAEQGWWRRGLLPVLLYLRDHAEAIQGEQPDNLARIGAAAPWLDGAVAAEWLERRLARGRCVVLLDGLDEVADAGARRRVVRWVEDQISRYPGNAFVVTSRPLGYEGNRLSRADVLHVQRFTSGQIRAFLHTWYRAIEHRSREGDPQQIDRIAARDADDLFQRISGRSALYDLAANPMLLTMIANVHRYRAGSLPRSRAALYEEVCQVLLHRRQEAKGLPDTELEGLSGERKERIVQELAWYMMRHHLRDIPVADAERAIRTILRRTAPDLAPQAFLSHVRRSGLLLEHQHGRYGFAHLTLQEYLAAALVPNHSTRRQVLIDNVDDVWWREVTLLWAARADAGPIVEACLATRTVTALNLAFSCAYEARELDPTLRADLDRLLNTDPSDPEEIRLLDGVAAARALHDTRALDDNGTRICADPAIPSDLWNRYTQHAEGSGLPGTREIKGFVGWLNSLFSDGRSYRLPTLDEARLALDNGLAPADTTILYAAGEDWGNVHAQARLVLGAAVQHPHSPTQRQLDAYPALIVEHTRLVRRVVYARTQVPFTHLLAYASSRDLSNPLHQLLHIIDLAFEIACGVAHHRAMTVASLEHAPRSRLYNADRYDEGFVRKLVTDLDNAFDRPRSEDDVLSYVFRNASRLDTVDNNASFPSAFDLAVVAVLNLAERVEDVDSLHADIGALAQAYANDPGNGRTGRDPYHLDAFYNIFLRLLSVDLRHGLGSTESSRDTDLGPDELDRLLEHPRYRDAAVAQAQSYARLLADVDAGTGASNVFAVGIDALIHGLDFASDLAYARALAASGVCSRGMSAVLDLGAACGQLVRTLSLQWDPPGSSLPPDTDRFAQYLRSELGMSAAEPPADDPVMALERARDLTRELGASSAAERLISTALAYAAPLWDGSGPVRQSDMVLAVTATLAAATTHQELAPLLHSALRTLITLTPGTDREPSHATLVLVRN</sequence>
<proteinExistence type="predicted"/>
<dbReference type="Gene3D" id="3.40.50.300">
    <property type="entry name" value="P-loop containing nucleotide triphosphate hydrolases"/>
    <property type="match status" value="1"/>
</dbReference>
<dbReference type="OrthoDB" id="135105at2"/>
<accession>A0A495QA71</accession>
<keyword evidence="2" id="KW-0812">Transmembrane</keyword>
<dbReference type="Proteomes" id="UP000274601">
    <property type="component" value="Unassembled WGS sequence"/>
</dbReference>
<dbReference type="InterPro" id="IPR003593">
    <property type="entry name" value="AAA+_ATPase"/>
</dbReference>
<feature type="compositionally biased region" description="Pro residues" evidence="1">
    <location>
        <begin position="63"/>
        <end position="77"/>
    </location>
</feature>
<dbReference type="SUPFAM" id="SSF52540">
    <property type="entry name" value="P-loop containing nucleoside triphosphate hydrolases"/>
    <property type="match status" value="1"/>
</dbReference>
<name>A0A495QA71_9ACTN</name>
<organism evidence="4 5">
    <name type="scientific">Actinomadura pelletieri DSM 43383</name>
    <dbReference type="NCBI Taxonomy" id="1120940"/>
    <lineage>
        <taxon>Bacteria</taxon>
        <taxon>Bacillati</taxon>
        <taxon>Actinomycetota</taxon>
        <taxon>Actinomycetes</taxon>
        <taxon>Streptosporangiales</taxon>
        <taxon>Thermomonosporaceae</taxon>
        <taxon>Actinomadura</taxon>
    </lineage>
</organism>
<keyword evidence="2" id="KW-1133">Transmembrane helix</keyword>
<gene>
    <name evidence="4" type="ORF">BZB76_6647</name>
</gene>
<evidence type="ECO:0000259" key="3">
    <source>
        <dbReference type="PROSITE" id="PS50837"/>
    </source>
</evidence>
<keyword evidence="5" id="KW-1185">Reference proteome</keyword>
<dbReference type="InterPro" id="IPR007111">
    <property type="entry name" value="NACHT_NTPase"/>
</dbReference>
<evidence type="ECO:0000313" key="4">
    <source>
        <dbReference type="EMBL" id="RKS68383.1"/>
    </source>
</evidence>
<dbReference type="InterPro" id="IPR027417">
    <property type="entry name" value="P-loop_NTPase"/>
</dbReference>
<dbReference type="Pfam" id="PF05729">
    <property type="entry name" value="NACHT"/>
    <property type="match status" value="1"/>
</dbReference>
<reference evidence="4 5" key="1">
    <citation type="submission" date="2018-10" db="EMBL/GenBank/DDBJ databases">
        <title>Genomic Encyclopedia of Archaeal and Bacterial Type Strains, Phase II (KMG-II): from individual species to whole genera.</title>
        <authorList>
            <person name="Goeker M."/>
        </authorList>
    </citation>
    <scope>NUCLEOTIDE SEQUENCE [LARGE SCALE GENOMIC DNA]</scope>
    <source>
        <strain evidence="4 5">DSM 43383</strain>
    </source>
</reference>
<dbReference type="PANTHER" id="PTHR46844">
    <property type="entry name" value="SLR5058 PROTEIN"/>
    <property type="match status" value="1"/>
</dbReference>
<evidence type="ECO:0000256" key="1">
    <source>
        <dbReference type="SAM" id="MobiDB-lite"/>
    </source>
</evidence>
<dbReference type="SMART" id="SM00382">
    <property type="entry name" value="AAA"/>
    <property type="match status" value="1"/>
</dbReference>
<dbReference type="AlphaFoldDB" id="A0A495QA71"/>
<feature type="domain" description="NACHT" evidence="3">
    <location>
        <begin position="160"/>
        <end position="284"/>
    </location>
</feature>
<evidence type="ECO:0000256" key="2">
    <source>
        <dbReference type="SAM" id="Phobius"/>
    </source>
</evidence>
<comment type="caution">
    <text evidence="4">The sequence shown here is derived from an EMBL/GenBank/DDBJ whole genome shotgun (WGS) entry which is preliminary data.</text>
</comment>
<dbReference type="PROSITE" id="PS50837">
    <property type="entry name" value="NACHT"/>
    <property type="match status" value="1"/>
</dbReference>
<evidence type="ECO:0000313" key="5">
    <source>
        <dbReference type="Proteomes" id="UP000274601"/>
    </source>
</evidence>
<dbReference type="EMBL" id="RBWU01000008">
    <property type="protein sequence ID" value="RKS68383.1"/>
    <property type="molecule type" value="Genomic_DNA"/>
</dbReference>
<protein>
    <submittedName>
        <fullName evidence="4">NACHT domain-containing protein</fullName>
    </submittedName>
</protein>
<feature type="transmembrane region" description="Helical" evidence="2">
    <location>
        <begin position="42"/>
        <end position="60"/>
    </location>
</feature>
<keyword evidence="2" id="KW-0472">Membrane</keyword>
<dbReference type="PANTHER" id="PTHR46844:SF1">
    <property type="entry name" value="SLR5058 PROTEIN"/>
    <property type="match status" value="1"/>
</dbReference>